<evidence type="ECO:0000256" key="1">
    <source>
        <dbReference type="SAM" id="SignalP"/>
    </source>
</evidence>
<dbReference type="EMBL" id="VYQE01000002">
    <property type="protein sequence ID" value="KAA9009148.1"/>
    <property type="molecule type" value="Genomic_DNA"/>
</dbReference>
<evidence type="ECO:0000313" key="2">
    <source>
        <dbReference type="EMBL" id="KAA9009148.1"/>
    </source>
</evidence>
<feature type="chain" id="PRO_5023871479" evidence="1">
    <location>
        <begin position="18"/>
        <end position="266"/>
    </location>
</feature>
<sequence>MRFFALCLGLLAAPASAHEYWIEPLDYAVEADGMLRGHLVNGQQFEGTRFAYIPQRFARFAVFAGDRSAPVEGRIGDRPALDIAPLAEGLNVVAYVSDLNVVRYDAVEDFLSFAEHKDLGEVEERARAEAEPDGGIGEAYTRYAKTLIAVGDGAGTDRRTGLETEIVALENPYTAEAEDGLDVQVFYGDALRADAQVELFEKAEDGTVEVTLHRTNAEGIATLPVRPGHSYLVDAVVLRQPAADLAEGRNVVWETLWASLTFAVPE</sequence>
<keyword evidence="3" id="KW-1185">Reference proteome</keyword>
<proteinExistence type="predicted"/>
<comment type="caution">
    <text evidence="2">The sequence shown here is derived from an EMBL/GenBank/DDBJ whole genome shotgun (WGS) entry which is preliminary data.</text>
</comment>
<feature type="signal peptide" evidence="1">
    <location>
        <begin position="1"/>
        <end position="17"/>
    </location>
</feature>
<accession>A0A5J5GNJ8</accession>
<dbReference type="Proteomes" id="UP000326554">
    <property type="component" value="Unassembled WGS sequence"/>
</dbReference>
<dbReference type="InterPro" id="IPR019613">
    <property type="entry name" value="DUF4198"/>
</dbReference>
<evidence type="ECO:0000313" key="3">
    <source>
        <dbReference type="Proteomes" id="UP000326554"/>
    </source>
</evidence>
<reference evidence="2 3" key="1">
    <citation type="submission" date="2019-09" db="EMBL/GenBank/DDBJ databases">
        <authorList>
            <person name="Park J.-S."/>
            <person name="Choi H.-J."/>
        </authorList>
    </citation>
    <scope>NUCLEOTIDE SEQUENCE [LARGE SCALE GENOMIC DNA]</scope>
    <source>
        <strain evidence="2 3">176SS1-4</strain>
    </source>
</reference>
<organism evidence="2 3">
    <name type="scientific">Histidinibacterium aquaticum</name>
    <dbReference type="NCBI Taxonomy" id="2613962"/>
    <lineage>
        <taxon>Bacteria</taxon>
        <taxon>Pseudomonadati</taxon>
        <taxon>Pseudomonadota</taxon>
        <taxon>Alphaproteobacteria</taxon>
        <taxon>Rhodobacterales</taxon>
        <taxon>Paracoccaceae</taxon>
        <taxon>Histidinibacterium</taxon>
    </lineage>
</organism>
<keyword evidence="1" id="KW-0732">Signal</keyword>
<protein>
    <submittedName>
        <fullName evidence="2">DUF4198 domain-containing protein</fullName>
    </submittedName>
</protein>
<dbReference type="AlphaFoldDB" id="A0A5J5GNJ8"/>
<name>A0A5J5GNJ8_9RHOB</name>
<gene>
    <name evidence="2" type="ORF">F3S47_07795</name>
</gene>
<dbReference type="Pfam" id="PF10670">
    <property type="entry name" value="DUF4198"/>
    <property type="match status" value="1"/>
</dbReference>
<dbReference type="RefSeq" id="WP_150444681.1">
    <property type="nucleotide sequence ID" value="NZ_VYQE01000002.1"/>
</dbReference>